<dbReference type="RefSeq" id="WP_072288179.1">
    <property type="nucleotide sequence ID" value="NZ_CP015455.1"/>
</dbReference>
<evidence type="ECO:0000256" key="2">
    <source>
        <dbReference type="ARBA" id="ARBA00022714"/>
    </source>
</evidence>
<dbReference type="PANTHER" id="PTHR43342">
    <property type="entry name" value="NADH-QUINONE OXIDOREDUCTASE, E SUBUNIT"/>
    <property type="match status" value="1"/>
</dbReference>
<organism evidence="7 8">
    <name type="scientific">Syntrophotalea acetylenica</name>
    <name type="common">Pelobacter acetylenicus</name>
    <dbReference type="NCBI Taxonomy" id="29542"/>
    <lineage>
        <taxon>Bacteria</taxon>
        <taxon>Pseudomonadati</taxon>
        <taxon>Thermodesulfobacteriota</taxon>
        <taxon>Desulfuromonadia</taxon>
        <taxon>Desulfuromonadales</taxon>
        <taxon>Syntrophotaleaceae</taxon>
        <taxon>Syntrophotalea</taxon>
    </lineage>
</organism>
<dbReference type="STRING" id="29542.A6070_07085"/>
<dbReference type="Gene3D" id="3.40.30.10">
    <property type="entry name" value="Glutaredoxin"/>
    <property type="match status" value="1"/>
</dbReference>
<evidence type="ECO:0000313" key="7">
    <source>
        <dbReference type="EMBL" id="APG26353.1"/>
    </source>
</evidence>
<keyword evidence="2" id="KW-0001">2Fe-2S</keyword>
<comment type="cofactor">
    <cofactor evidence="6">
        <name>[2Fe-2S] cluster</name>
        <dbReference type="ChEBI" id="CHEBI:190135"/>
    </cofactor>
</comment>
<keyword evidence="3" id="KW-0479">Metal-binding</keyword>
<evidence type="ECO:0000256" key="3">
    <source>
        <dbReference type="ARBA" id="ARBA00022723"/>
    </source>
</evidence>
<dbReference type="EMBL" id="CP015518">
    <property type="protein sequence ID" value="APG26353.1"/>
    <property type="molecule type" value="Genomic_DNA"/>
</dbReference>
<dbReference type="SUPFAM" id="SSF52833">
    <property type="entry name" value="Thioredoxin-like"/>
    <property type="match status" value="1"/>
</dbReference>
<evidence type="ECO:0000256" key="1">
    <source>
        <dbReference type="ARBA" id="ARBA00010643"/>
    </source>
</evidence>
<dbReference type="InterPro" id="IPR042128">
    <property type="entry name" value="NuoE_dom"/>
</dbReference>
<proteinExistence type="inferred from homology"/>
<dbReference type="CDD" id="cd03064">
    <property type="entry name" value="TRX_Fd_NuoE"/>
    <property type="match status" value="1"/>
</dbReference>
<dbReference type="KEGG" id="pace:A6070_07085"/>
<dbReference type="Pfam" id="PF01257">
    <property type="entry name" value="2Fe-2S_thioredx"/>
    <property type="match status" value="1"/>
</dbReference>
<protein>
    <submittedName>
        <fullName evidence="7">NAD(P)-dependent iron-only hydrogenase diaphorase iron-sulfur protein</fullName>
    </submittedName>
</protein>
<dbReference type="GO" id="GO:0051537">
    <property type="term" value="F:2 iron, 2 sulfur cluster binding"/>
    <property type="evidence" value="ECO:0007669"/>
    <property type="project" value="UniProtKB-KW"/>
</dbReference>
<name>A0A1L3GK73_SYNAC</name>
<dbReference type="PANTHER" id="PTHR43342:SF2">
    <property type="entry name" value="POTENTIAL NAD-REDUCING HYDROGENASE SUBUNIT"/>
    <property type="match status" value="1"/>
</dbReference>
<evidence type="ECO:0000313" key="8">
    <source>
        <dbReference type="Proteomes" id="UP000182264"/>
    </source>
</evidence>
<evidence type="ECO:0000256" key="6">
    <source>
        <dbReference type="ARBA" id="ARBA00034078"/>
    </source>
</evidence>
<keyword evidence="5" id="KW-0411">Iron-sulfur</keyword>
<dbReference type="InterPro" id="IPR028431">
    <property type="entry name" value="NADP_DH_HndA-like"/>
</dbReference>
<dbReference type="Proteomes" id="UP000182264">
    <property type="component" value="Chromosome"/>
</dbReference>
<accession>A0A1L3GK73</accession>
<dbReference type="InterPro" id="IPR036249">
    <property type="entry name" value="Thioredoxin-like_sf"/>
</dbReference>
<dbReference type="GO" id="GO:0046872">
    <property type="term" value="F:metal ion binding"/>
    <property type="evidence" value="ECO:0007669"/>
    <property type="project" value="UniProtKB-KW"/>
</dbReference>
<keyword evidence="4" id="KW-0408">Iron</keyword>
<gene>
    <name evidence="7" type="ORF">A7E75_13065</name>
</gene>
<dbReference type="OrthoDB" id="9807941at2"/>
<sequence>MQTSTCQKNGECRIPDRATLPATLYQQLADFVVTLPTKQGHLVTVLHKAQSLFGYLPKEVQEFVADQMEVSLAHVYGVVSFYTFFTMVPKGKHPISVCMGTACFVKGADKVVDALKKQLGVEISEVTKDGKFSIDCLRCVGACALAPVVLVGEKVYANVTPDQVKDIIADFA</sequence>
<evidence type="ECO:0000256" key="5">
    <source>
        <dbReference type="ARBA" id="ARBA00023014"/>
    </source>
</evidence>
<reference evidence="7 8" key="1">
    <citation type="journal article" date="2017" name="Genome Announc.">
        <title>Complete Genome Sequences of Two Acetylene-Fermenting Pelobacter acetylenicus Strains.</title>
        <authorList>
            <person name="Sutton J.M."/>
            <person name="Baesman S.M."/>
            <person name="Fierst J.L."/>
            <person name="Poret-Peterson A.T."/>
            <person name="Oremland R.S."/>
            <person name="Dunlap D.S."/>
            <person name="Akob D.M."/>
        </authorList>
    </citation>
    <scope>NUCLEOTIDE SEQUENCE [LARGE SCALE GENOMIC DNA]</scope>
    <source>
        <strain evidence="7 8">DSM 3247</strain>
    </source>
</reference>
<dbReference type="InterPro" id="IPR041921">
    <property type="entry name" value="NuoE_N"/>
</dbReference>
<dbReference type="AlphaFoldDB" id="A0A1L3GK73"/>
<keyword evidence="8" id="KW-1185">Reference proteome</keyword>
<dbReference type="Gene3D" id="1.10.10.1590">
    <property type="entry name" value="NADH-quinone oxidoreductase subunit E"/>
    <property type="match status" value="1"/>
</dbReference>
<evidence type="ECO:0000256" key="4">
    <source>
        <dbReference type="ARBA" id="ARBA00023004"/>
    </source>
</evidence>
<dbReference type="FunFam" id="3.40.30.10:FF:000015">
    <property type="entry name" value="NADH-quinone oxidoreductase subunit E"/>
    <property type="match status" value="1"/>
</dbReference>
<comment type="similarity">
    <text evidence="1">Belongs to the complex I 24 kDa subunit family.</text>
</comment>